<feature type="domain" description="AMP-binding enzyme C-terminal" evidence="7">
    <location>
        <begin position="385"/>
        <end position="453"/>
    </location>
</feature>
<dbReference type="GO" id="GO:0008756">
    <property type="term" value="F:o-succinylbenzoate-CoA ligase activity"/>
    <property type="evidence" value="ECO:0007669"/>
    <property type="project" value="UniProtKB-EC"/>
</dbReference>
<organism evidence="8 9">
    <name type="scientific">Vibrio rumoiensis</name>
    <dbReference type="NCBI Taxonomy" id="76258"/>
    <lineage>
        <taxon>Bacteria</taxon>
        <taxon>Pseudomonadati</taxon>
        <taxon>Pseudomonadota</taxon>
        <taxon>Gammaproteobacteria</taxon>
        <taxon>Vibrionales</taxon>
        <taxon>Vibrionaceae</taxon>
        <taxon>Vibrio</taxon>
    </lineage>
</organism>
<proteinExistence type="inferred from homology"/>
<sequence>MDLIQQWCMASADKVALTSPDVTYSWQELDKQVSQLVEQLKEQGVIKGHIIAVISKNDLEAVLLYLASLRVGALCALMPPQPITAINQKLDIIQAQFVWLSNATDTFGANAFDTNALDIPRLSITLADTNTNPKHLAVNVATKHIDLDQYASIVFTSGSTGVPKAVVHAIKHHLASAQGITQSFLFGAQDAWLLSLPIYHVSGLSIIWRWLAKGAKLVIGCGDLQSDIQQVTHASLVPVQLQRLLDSGQPIPLKRVLLGGSHIPLSLTERASEQGIECWLGYGMTETASTVIAKQVDGSPSAGALLPFRKIKLQDGRIYVAGETLASGYLHHGKLTPLVTDDQPWFDTKDLGQCYQQAGKPDEYIILGRADNQFISGGENIHCEEIEAVLIRHPSIKQAFIIPVEDKQYGQRPVAFIDTTEKLDPSAYQAYLLKHLDKFKCPDAYYRLPDSLMNTGIKVSRADLKNYYRQLNRA</sequence>
<dbReference type="InterPro" id="IPR025110">
    <property type="entry name" value="AMP-bd_C"/>
</dbReference>
<evidence type="ECO:0000259" key="6">
    <source>
        <dbReference type="Pfam" id="PF00501"/>
    </source>
</evidence>
<comment type="caution">
    <text evidence="8">The sequence shown here is derived from an EMBL/GenBank/DDBJ whole genome shotgun (WGS) entry which is preliminary data.</text>
</comment>
<evidence type="ECO:0000313" key="9">
    <source>
        <dbReference type="Proteomes" id="UP001607151"/>
    </source>
</evidence>
<dbReference type="InterPro" id="IPR000873">
    <property type="entry name" value="AMP-dep_synth/lig_dom"/>
</dbReference>
<dbReference type="PANTHER" id="PTHR43201">
    <property type="entry name" value="ACYL-COA SYNTHETASE"/>
    <property type="match status" value="1"/>
</dbReference>
<evidence type="ECO:0000256" key="3">
    <source>
        <dbReference type="ARBA" id="ARBA00022598"/>
    </source>
</evidence>
<dbReference type="SUPFAM" id="SSF56801">
    <property type="entry name" value="Acetyl-CoA synthetase-like"/>
    <property type="match status" value="1"/>
</dbReference>
<evidence type="ECO:0000313" key="8">
    <source>
        <dbReference type="EMBL" id="MFH0264878.1"/>
    </source>
</evidence>
<dbReference type="PROSITE" id="PS00455">
    <property type="entry name" value="AMP_BINDING"/>
    <property type="match status" value="1"/>
</dbReference>
<accession>A0ABW7ITG4</accession>
<name>A0ABW7ITG4_9VIBR</name>
<evidence type="ECO:0000256" key="4">
    <source>
        <dbReference type="ARBA" id="ARBA00022741"/>
    </source>
</evidence>
<dbReference type="EMBL" id="JBIHSN010000002">
    <property type="protein sequence ID" value="MFH0264878.1"/>
    <property type="molecule type" value="Genomic_DNA"/>
</dbReference>
<gene>
    <name evidence="8" type="primary">menE</name>
    <name evidence="8" type="ORF">ACGRQ9_05115</name>
</gene>
<dbReference type="InterPro" id="IPR042099">
    <property type="entry name" value="ANL_N_sf"/>
</dbReference>
<comment type="similarity">
    <text evidence="1">Belongs to the ATP-dependent AMP-binding enzyme family.</text>
</comment>
<dbReference type="InterPro" id="IPR010192">
    <property type="entry name" value="MenE"/>
</dbReference>
<dbReference type="EC" id="6.2.1.26" evidence="8"/>
<dbReference type="NCBIfam" id="NF006539">
    <property type="entry name" value="PRK09029.1"/>
    <property type="match status" value="1"/>
</dbReference>
<dbReference type="Gene3D" id="3.30.300.30">
    <property type="match status" value="1"/>
</dbReference>
<evidence type="ECO:0000256" key="1">
    <source>
        <dbReference type="ARBA" id="ARBA00006432"/>
    </source>
</evidence>
<dbReference type="InterPro" id="IPR020845">
    <property type="entry name" value="AMP-binding_CS"/>
</dbReference>
<keyword evidence="3 8" id="KW-0436">Ligase</keyword>
<dbReference type="Gene3D" id="3.40.50.12780">
    <property type="entry name" value="N-terminal domain of ligase-like"/>
    <property type="match status" value="1"/>
</dbReference>
<dbReference type="Pfam" id="PF00501">
    <property type="entry name" value="AMP-binding"/>
    <property type="match status" value="1"/>
</dbReference>
<dbReference type="CDD" id="cd17630">
    <property type="entry name" value="OSB_MenE-like"/>
    <property type="match status" value="1"/>
</dbReference>
<keyword evidence="9" id="KW-1185">Reference proteome</keyword>
<dbReference type="InterPro" id="IPR045851">
    <property type="entry name" value="AMP-bd_C_sf"/>
</dbReference>
<evidence type="ECO:0000259" key="7">
    <source>
        <dbReference type="Pfam" id="PF13193"/>
    </source>
</evidence>
<reference evidence="8 9" key="1">
    <citation type="submission" date="2024-10" db="EMBL/GenBank/DDBJ databases">
        <authorList>
            <person name="Yibar A."/>
            <person name="Saticioglu I.B."/>
            <person name="Duman M."/>
            <person name="Ajmi N."/>
            <person name="Gurler F."/>
            <person name="Ay H."/>
            <person name="Onuk E."/>
            <person name="Guler S."/>
            <person name="Romalde J.L."/>
        </authorList>
    </citation>
    <scope>NUCLEOTIDE SEQUENCE [LARGE SCALE GENOMIC DNA]</scope>
    <source>
        <strain evidence="8 9">14-MA-B</strain>
    </source>
</reference>
<keyword evidence="5" id="KW-0067">ATP-binding</keyword>
<dbReference type="NCBIfam" id="TIGR01923">
    <property type="entry name" value="menE"/>
    <property type="match status" value="1"/>
</dbReference>
<evidence type="ECO:0000256" key="2">
    <source>
        <dbReference type="ARBA" id="ARBA00022428"/>
    </source>
</evidence>
<keyword evidence="2" id="KW-0474">Menaquinone biosynthesis</keyword>
<dbReference type="RefSeq" id="WP_394607383.1">
    <property type="nucleotide sequence ID" value="NZ_JBIHSN010000002.1"/>
</dbReference>
<evidence type="ECO:0000256" key="5">
    <source>
        <dbReference type="ARBA" id="ARBA00022840"/>
    </source>
</evidence>
<keyword evidence="4" id="KW-0547">Nucleotide-binding</keyword>
<dbReference type="PANTHER" id="PTHR43201:SF5">
    <property type="entry name" value="MEDIUM-CHAIN ACYL-COA LIGASE ACSF2, MITOCHONDRIAL"/>
    <property type="match status" value="1"/>
</dbReference>
<feature type="domain" description="AMP-dependent synthetase/ligase" evidence="6">
    <location>
        <begin position="5"/>
        <end position="330"/>
    </location>
</feature>
<protein>
    <submittedName>
        <fullName evidence="8">O-succinylbenzoate--CoA ligase</fullName>
        <ecNumber evidence="8">6.2.1.26</ecNumber>
    </submittedName>
</protein>
<dbReference type="Proteomes" id="UP001607151">
    <property type="component" value="Unassembled WGS sequence"/>
</dbReference>
<dbReference type="Pfam" id="PF13193">
    <property type="entry name" value="AMP-binding_C"/>
    <property type="match status" value="1"/>
</dbReference>